<comment type="subcellular location">
    <subcellularLocation>
        <location evidence="1">Membrane</location>
        <topology evidence="1">Multi-pass membrane protein</topology>
    </subcellularLocation>
</comment>
<evidence type="ECO:0000313" key="12">
    <source>
        <dbReference type="Proteomes" id="UP001141253"/>
    </source>
</evidence>
<keyword evidence="3" id="KW-0677">Repeat</keyword>
<dbReference type="PANTHER" id="PTHR24186:SF46">
    <property type="entry name" value="PROTEIN ACCELERATED CELL DEATH 6-LIKE"/>
    <property type="match status" value="1"/>
</dbReference>
<protein>
    <recommendedName>
        <fullName evidence="10">PGG domain-containing protein</fullName>
    </recommendedName>
</protein>
<evidence type="ECO:0000256" key="3">
    <source>
        <dbReference type="ARBA" id="ARBA00022737"/>
    </source>
</evidence>
<keyword evidence="5 7" id="KW-0040">ANK repeat</keyword>
<dbReference type="InterPro" id="IPR036770">
    <property type="entry name" value="Ankyrin_rpt-contain_sf"/>
</dbReference>
<dbReference type="PROSITE" id="PS50088">
    <property type="entry name" value="ANK_REPEAT"/>
    <property type="match status" value="2"/>
</dbReference>
<keyword evidence="6 9" id="KW-0472">Membrane</keyword>
<feature type="compositionally biased region" description="Polar residues" evidence="8">
    <location>
        <begin position="491"/>
        <end position="502"/>
    </location>
</feature>
<feature type="compositionally biased region" description="Basic and acidic residues" evidence="8">
    <location>
        <begin position="503"/>
        <end position="518"/>
    </location>
</feature>
<feature type="transmembrane region" description="Helical" evidence="9">
    <location>
        <begin position="623"/>
        <end position="647"/>
    </location>
</feature>
<accession>A0ABQ9AVS4</accession>
<feature type="domain" description="PGG" evidence="10">
    <location>
        <begin position="565"/>
        <end position="681"/>
    </location>
</feature>
<dbReference type="InterPro" id="IPR026961">
    <property type="entry name" value="PGG_dom"/>
</dbReference>
<dbReference type="InterPro" id="IPR002110">
    <property type="entry name" value="Ankyrin_rpt"/>
</dbReference>
<evidence type="ECO:0000259" key="10">
    <source>
        <dbReference type="Pfam" id="PF13962"/>
    </source>
</evidence>
<dbReference type="Gene3D" id="1.25.40.20">
    <property type="entry name" value="Ankyrin repeat-containing domain"/>
    <property type="match status" value="2"/>
</dbReference>
<feature type="region of interest" description="Disordered" evidence="8">
    <location>
        <begin position="475"/>
        <end position="518"/>
    </location>
</feature>
<dbReference type="Pfam" id="PF13962">
    <property type="entry name" value="PGG"/>
    <property type="match status" value="1"/>
</dbReference>
<feature type="transmembrane region" description="Helical" evidence="9">
    <location>
        <begin position="569"/>
        <end position="589"/>
    </location>
</feature>
<sequence length="774" mass="87551">MASSVAINMDENSIRGEHTESSMIDSRLHECVRLDDIEAFKSLVQTHSAEKLVTPCGNTLLHVAVSYGSDNITSYLAQEFPSLITTQNSQEDTVLHLAARDGKDSQAIKSLVELNPCLMRKPNTKGNTPLHDAVINGNRELAKFLVSIDPEVAYSSNKNGRSPLYLAVENGNMERILDDLLKSEASITIPKGKSTFLAAIEQHILQIIDKILGRLCQPPHHMQIKHEYYAPTIRKSPAHAALKQRNKGKSEYIEKAKPELLRLTDEELRNTLHYASSIGKSPVHAAIKQRNKGILEKIKEARPELLRLSEKELGNSLHYASSIGFLEGVQFLLQNFRDGAYERDSEGNYPIHLACKSHSVDVVKEYLDIFPYPKEFLNKKGQNILHVAAENGKDNVISYILKQDSKLVKPLLNEMDDDGNTPLHLAAGHFRPMASFLLVRHNQVARLIVNNRNWTPYDLAEQQSKRAEEEFLKANEMDGCDHSKDVEDGMENSTARNSTDGTSSERKQDKAKRATEKTSPKNEGLITFFGMVTTLSILYFYAGPKKSLREYFTVTPRHISQAKEESKTWIGNLLVIAVLVAGVTFAGAVQMPELRDYNNSREQPHESNSAIAASHYRSYENHLYGYLFLDLGAFSTSMVASLILLWANFNDARFILLGVQFAAIMVFSSIIMMFGAFFLSLRIALLGSPEVWLTIALIVVAVVFFLVQAFLFWPWFLPSPVEQIVEGILFNYFYYLCFFTLFYSWRWLTEKLPELPGLKKKLKHPREQRESRNM</sequence>
<evidence type="ECO:0000256" key="7">
    <source>
        <dbReference type="PROSITE-ProRule" id="PRU00023"/>
    </source>
</evidence>
<evidence type="ECO:0000256" key="5">
    <source>
        <dbReference type="ARBA" id="ARBA00023043"/>
    </source>
</evidence>
<feature type="transmembrane region" description="Helical" evidence="9">
    <location>
        <begin position="729"/>
        <end position="748"/>
    </location>
</feature>
<organism evidence="11 12">
    <name type="scientific">Salix suchowensis</name>
    <dbReference type="NCBI Taxonomy" id="1278906"/>
    <lineage>
        <taxon>Eukaryota</taxon>
        <taxon>Viridiplantae</taxon>
        <taxon>Streptophyta</taxon>
        <taxon>Embryophyta</taxon>
        <taxon>Tracheophyta</taxon>
        <taxon>Spermatophyta</taxon>
        <taxon>Magnoliopsida</taxon>
        <taxon>eudicotyledons</taxon>
        <taxon>Gunneridae</taxon>
        <taxon>Pentapetalae</taxon>
        <taxon>rosids</taxon>
        <taxon>fabids</taxon>
        <taxon>Malpighiales</taxon>
        <taxon>Salicaceae</taxon>
        <taxon>Saliceae</taxon>
        <taxon>Salix</taxon>
    </lineage>
</organism>
<name>A0ABQ9AVS4_9ROSI</name>
<evidence type="ECO:0000313" key="11">
    <source>
        <dbReference type="EMBL" id="KAJ6360917.1"/>
    </source>
</evidence>
<keyword evidence="4 9" id="KW-1133">Transmembrane helix</keyword>
<feature type="repeat" description="ANK" evidence="7">
    <location>
        <begin position="159"/>
        <end position="192"/>
    </location>
</feature>
<dbReference type="SUPFAM" id="SSF48403">
    <property type="entry name" value="Ankyrin repeat"/>
    <property type="match status" value="2"/>
</dbReference>
<feature type="region of interest" description="Disordered" evidence="8">
    <location>
        <begin position="1"/>
        <end position="21"/>
    </location>
</feature>
<comment type="caution">
    <text evidence="11">The sequence shown here is derived from an EMBL/GenBank/DDBJ whole genome shotgun (WGS) entry which is preliminary data.</text>
</comment>
<evidence type="ECO:0000256" key="1">
    <source>
        <dbReference type="ARBA" id="ARBA00004141"/>
    </source>
</evidence>
<dbReference type="EMBL" id="JAPFFI010000015">
    <property type="protein sequence ID" value="KAJ6360917.1"/>
    <property type="molecule type" value="Genomic_DNA"/>
</dbReference>
<keyword evidence="2 9" id="KW-0812">Transmembrane</keyword>
<feature type="compositionally biased region" description="Basic and acidic residues" evidence="8">
    <location>
        <begin position="475"/>
        <end position="487"/>
    </location>
</feature>
<keyword evidence="12" id="KW-1185">Reference proteome</keyword>
<evidence type="ECO:0000256" key="6">
    <source>
        <dbReference type="ARBA" id="ARBA00023136"/>
    </source>
</evidence>
<evidence type="ECO:0000256" key="8">
    <source>
        <dbReference type="SAM" id="MobiDB-lite"/>
    </source>
</evidence>
<evidence type="ECO:0000256" key="2">
    <source>
        <dbReference type="ARBA" id="ARBA00022692"/>
    </source>
</evidence>
<evidence type="ECO:0000256" key="4">
    <source>
        <dbReference type="ARBA" id="ARBA00022989"/>
    </source>
</evidence>
<feature type="transmembrane region" description="Helical" evidence="9">
    <location>
        <begin position="524"/>
        <end position="542"/>
    </location>
</feature>
<dbReference type="PROSITE" id="PS50297">
    <property type="entry name" value="ANK_REP_REGION"/>
    <property type="match status" value="2"/>
</dbReference>
<dbReference type="Proteomes" id="UP001141253">
    <property type="component" value="Chromosome 13"/>
</dbReference>
<dbReference type="Pfam" id="PF00023">
    <property type="entry name" value="Ank"/>
    <property type="match status" value="1"/>
</dbReference>
<feature type="compositionally biased region" description="Basic and acidic residues" evidence="8">
    <location>
        <begin position="12"/>
        <end position="21"/>
    </location>
</feature>
<reference evidence="11" key="1">
    <citation type="submission" date="2022-10" db="EMBL/GenBank/DDBJ databases">
        <authorList>
            <person name="Hyden B.L."/>
            <person name="Feng K."/>
            <person name="Yates T."/>
            <person name="Jawdy S."/>
            <person name="Smart L.B."/>
            <person name="Muchero W."/>
        </authorList>
    </citation>
    <scope>NUCLEOTIDE SEQUENCE</scope>
    <source>
        <tissue evidence="11">Shoot tip</tissue>
    </source>
</reference>
<evidence type="ECO:0000256" key="9">
    <source>
        <dbReference type="SAM" id="Phobius"/>
    </source>
</evidence>
<feature type="repeat" description="ANK" evidence="7">
    <location>
        <begin position="125"/>
        <end position="157"/>
    </location>
</feature>
<dbReference type="Pfam" id="PF12796">
    <property type="entry name" value="Ank_2"/>
    <property type="match status" value="2"/>
</dbReference>
<feature type="transmembrane region" description="Helical" evidence="9">
    <location>
        <begin position="691"/>
        <end position="717"/>
    </location>
</feature>
<dbReference type="PANTHER" id="PTHR24186">
    <property type="entry name" value="PROTEIN PHOSPHATASE 1 REGULATORY SUBUNIT"/>
    <property type="match status" value="1"/>
</dbReference>
<proteinExistence type="predicted"/>
<reference evidence="11" key="2">
    <citation type="journal article" date="2023" name="Int. J. Mol. Sci.">
        <title>De Novo Assembly and Annotation of 11 Diverse Shrub Willow (Salix) Genomes Reveals Novel Gene Organization in Sex-Linked Regions.</title>
        <authorList>
            <person name="Hyden B."/>
            <person name="Feng K."/>
            <person name="Yates T.B."/>
            <person name="Jawdy S."/>
            <person name="Cereghino C."/>
            <person name="Smart L.B."/>
            <person name="Muchero W."/>
        </authorList>
    </citation>
    <scope>NUCLEOTIDE SEQUENCE</scope>
    <source>
        <tissue evidence="11">Shoot tip</tissue>
    </source>
</reference>
<dbReference type="SMART" id="SM00248">
    <property type="entry name" value="ANK"/>
    <property type="match status" value="9"/>
</dbReference>
<gene>
    <name evidence="11" type="ORF">OIU77_004859</name>
</gene>
<feature type="transmembrane region" description="Helical" evidence="9">
    <location>
        <begin position="654"/>
        <end position="679"/>
    </location>
</feature>